<gene>
    <name evidence="2" type="ORF">SAMN06273567_104411</name>
</gene>
<feature type="transmembrane region" description="Helical" evidence="1">
    <location>
        <begin position="75"/>
        <end position="97"/>
    </location>
</feature>
<evidence type="ECO:0000313" key="2">
    <source>
        <dbReference type="EMBL" id="SMO81211.1"/>
    </source>
</evidence>
<dbReference type="EMBL" id="FXTJ01000004">
    <property type="protein sequence ID" value="SMO81211.1"/>
    <property type="molecule type" value="Genomic_DNA"/>
</dbReference>
<organism evidence="2 3">
    <name type="scientific">Geodermatophilus aquaeductus</name>
    <dbReference type="NCBI Taxonomy" id="1564161"/>
    <lineage>
        <taxon>Bacteria</taxon>
        <taxon>Bacillati</taxon>
        <taxon>Actinomycetota</taxon>
        <taxon>Actinomycetes</taxon>
        <taxon>Geodermatophilales</taxon>
        <taxon>Geodermatophilaceae</taxon>
        <taxon>Geodermatophilus</taxon>
    </lineage>
</organism>
<dbReference type="GO" id="GO:0140359">
    <property type="term" value="F:ABC-type transporter activity"/>
    <property type="evidence" value="ECO:0007669"/>
    <property type="project" value="InterPro"/>
</dbReference>
<dbReference type="AlphaFoldDB" id="A0A521ECL7"/>
<keyword evidence="3" id="KW-1185">Reference proteome</keyword>
<feature type="transmembrane region" description="Helical" evidence="1">
    <location>
        <begin position="190"/>
        <end position="210"/>
    </location>
</feature>
<feature type="transmembrane region" description="Helical" evidence="1">
    <location>
        <begin position="12"/>
        <end position="34"/>
    </location>
</feature>
<dbReference type="GO" id="GO:0005886">
    <property type="term" value="C:plasma membrane"/>
    <property type="evidence" value="ECO:0007669"/>
    <property type="project" value="UniProtKB-SubCell"/>
</dbReference>
<feature type="transmembrane region" description="Helical" evidence="1">
    <location>
        <begin position="125"/>
        <end position="148"/>
    </location>
</feature>
<dbReference type="RefSeq" id="WP_142458983.1">
    <property type="nucleotide sequence ID" value="NZ_FXTJ01000004.1"/>
</dbReference>
<protein>
    <submittedName>
        <fullName evidence="2">ABC-2 type transport system permease protein</fullName>
    </submittedName>
</protein>
<keyword evidence="1" id="KW-1133">Transmembrane helix</keyword>
<accession>A0A521ECL7</accession>
<sequence length="264" mass="26955">MAAEVLRQTVTLRWRGTVTWAVGLAALVLLYGALWPSIRDQPSLTDLLDAMPEVLRSLLATTDLSTPVGYVQAEVLGLTGPLLVVLYAIVSGSASIAGEEGRHRLGLLLAAPVGRARVVLEQSGAVVLGSLVVAASLTLALLTSSVLFGLDLAVGHVVAAGLHLGLLGAVFGVLAVGVGAATGSRVLARAVPAVLAVLAYLLNGLAPLVGWLEPLRPLSPFWQSLGHQPLLTGVSVRGVVVCVAAVAVLAATAVPAFGRRDVMA</sequence>
<proteinExistence type="predicted"/>
<keyword evidence="1" id="KW-0812">Transmembrane</keyword>
<dbReference type="Pfam" id="PF12679">
    <property type="entry name" value="ABC2_membrane_2"/>
    <property type="match status" value="1"/>
</dbReference>
<evidence type="ECO:0000313" key="3">
    <source>
        <dbReference type="Proteomes" id="UP000317484"/>
    </source>
</evidence>
<keyword evidence="1" id="KW-0472">Membrane</keyword>
<reference evidence="2 3" key="1">
    <citation type="submission" date="2017-05" db="EMBL/GenBank/DDBJ databases">
        <authorList>
            <person name="Varghese N."/>
            <person name="Submissions S."/>
        </authorList>
    </citation>
    <scope>NUCLEOTIDE SEQUENCE [LARGE SCALE GENOMIC DNA]</scope>
    <source>
        <strain evidence="2 3">DSM 46834</strain>
    </source>
</reference>
<feature type="transmembrane region" description="Helical" evidence="1">
    <location>
        <begin position="230"/>
        <end position="257"/>
    </location>
</feature>
<dbReference type="Proteomes" id="UP000317484">
    <property type="component" value="Unassembled WGS sequence"/>
</dbReference>
<feature type="transmembrane region" description="Helical" evidence="1">
    <location>
        <begin position="154"/>
        <end position="178"/>
    </location>
</feature>
<name>A0A521ECL7_9ACTN</name>
<evidence type="ECO:0000256" key="1">
    <source>
        <dbReference type="SAM" id="Phobius"/>
    </source>
</evidence>